<name>A0ABD3KI42_EUCGL</name>
<evidence type="ECO:0000256" key="1">
    <source>
        <dbReference type="ARBA" id="ARBA00022786"/>
    </source>
</evidence>
<feature type="domain" description="NPH3" evidence="3">
    <location>
        <begin position="1"/>
        <end position="155"/>
    </location>
</feature>
<comment type="similarity">
    <text evidence="2">Belongs to the NPH3 family.</text>
</comment>
<accession>A0ABD3KI42</accession>
<dbReference type="EMBL" id="JBJKBG010000005">
    <property type="protein sequence ID" value="KAL3739580.1"/>
    <property type="molecule type" value="Genomic_DNA"/>
</dbReference>
<evidence type="ECO:0000313" key="5">
    <source>
        <dbReference type="Proteomes" id="UP001634007"/>
    </source>
</evidence>
<keyword evidence="1" id="KW-0833">Ubl conjugation pathway</keyword>
<dbReference type="PROSITE" id="PS51649">
    <property type="entry name" value="NPH3"/>
    <property type="match status" value="1"/>
</dbReference>
<dbReference type="InterPro" id="IPR027356">
    <property type="entry name" value="NPH3_dom"/>
</dbReference>
<keyword evidence="5" id="KW-1185">Reference proteome</keyword>
<organism evidence="4 5">
    <name type="scientific">Eucalyptus globulus</name>
    <name type="common">Tasmanian blue gum</name>
    <dbReference type="NCBI Taxonomy" id="34317"/>
    <lineage>
        <taxon>Eukaryota</taxon>
        <taxon>Viridiplantae</taxon>
        <taxon>Streptophyta</taxon>
        <taxon>Embryophyta</taxon>
        <taxon>Tracheophyta</taxon>
        <taxon>Spermatophyta</taxon>
        <taxon>Magnoliopsida</taxon>
        <taxon>eudicotyledons</taxon>
        <taxon>Gunneridae</taxon>
        <taxon>Pentapetalae</taxon>
        <taxon>rosids</taxon>
        <taxon>malvids</taxon>
        <taxon>Myrtales</taxon>
        <taxon>Myrtaceae</taxon>
        <taxon>Myrtoideae</taxon>
        <taxon>Eucalypteae</taxon>
        <taxon>Eucalyptus</taxon>
    </lineage>
</organism>
<gene>
    <name evidence="4" type="ORF">ACJRO7_020919</name>
</gene>
<evidence type="ECO:0000256" key="2">
    <source>
        <dbReference type="PROSITE-ProRule" id="PRU00982"/>
    </source>
</evidence>
<dbReference type="Pfam" id="PF03000">
    <property type="entry name" value="NPH3"/>
    <property type="match status" value="1"/>
</dbReference>
<dbReference type="AlphaFoldDB" id="A0ABD3KI42"/>
<evidence type="ECO:0000313" key="4">
    <source>
        <dbReference type="EMBL" id="KAL3739580.1"/>
    </source>
</evidence>
<dbReference type="PANTHER" id="PTHR32370">
    <property type="entry name" value="OS12G0117600 PROTEIN"/>
    <property type="match status" value="1"/>
</dbReference>
<evidence type="ECO:0000259" key="3">
    <source>
        <dbReference type="PROSITE" id="PS51649"/>
    </source>
</evidence>
<reference evidence="4 5" key="1">
    <citation type="submission" date="2024-11" db="EMBL/GenBank/DDBJ databases">
        <title>Chromosome-level genome assembly of Eucalyptus globulus Labill. provides insights into its genome evolution.</title>
        <authorList>
            <person name="Li X."/>
        </authorList>
    </citation>
    <scope>NUCLEOTIDE SEQUENCE [LARGE SCALE GENOMIC DNA]</scope>
    <source>
        <strain evidence="4">CL2024</strain>
        <tissue evidence="4">Fresh tender leaves</tissue>
    </source>
</reference>
<dbReference type="Proteomes" id="UP001634007">
    <property type="component" value="Unassembled WGS sequence"/>
</dbReference>
<proteinExistence type="inferred from homology"/>
<comment type="caution">
    <text evidence="4">The sequence shown here is derived from an EMBL/GenBank/DDBJ whole genome shotgun (WGS) entry which is preliminary data.</text>
</comment>
<dbReference type="InterPro" id="IPR043454">
    <property type="entry name" value="NPH3/RPT2-like"/>
</dbReference>
<protein>
    <recommendedName>
        <fullName evidence="3">NPH3 domain-containing protein</fullName>
    </recommendedName>
</protein>
<sequence length="155" mass="17351">MEQQQEMKEATVGKAIAAVEALVGKAGFTWSWLELKDEPSTVQAKDQRMIIESLIGIIASQKDSVTCSFLLRLLQMANMLKVAPALATELEKWVGMQFEQATLADLLIPLYNKSETLYNVDLVQRLLEHFPVQEQMEGLSSSWQSSLEEHGHDSA</sequence>